<dbReference type="PANTHER" id="PTHR43135:SF3">
    <property type="entry name" value="ALPHA-D-RIBOSE 1-METHYLPHOSPHONATE 5-TRIPHOSPHATE DIPHOSPHATASE"/>
    <property type="match status" value="1"/>
</dbReference>
<evidence type="ECO:0000313" key="3">
    <source>
        <dbReference type="Proteomes" id="UP001501079"/>
    </source>
</evidence>
<evidence type="ECO:0000313" key="2">
    <source>
        <dbReference type="EMBL" id="GAA4169660.1"/>
    </source>
</evidence>
<dbReference type="Gene3D" id="2.30.40.10">
    <property type="entry name" value="Urease, subunit C, domain 1"/>
    <property type="match status" value="1"/>
</dbReference>
<dbReference type="InterPro" id="IPR032466">
    <property type="entry name" value="Metal_Hydrolase"/>
</dbReference>
<gene>
    <name evidence="2" type="ORF">GCM10022287_06410</name>
</gene>
<name>A0ABP7ZTI7_9MICO</name>
<feature type="domain" description="Amidohydrolase-related" evidence="1">
    <location>
        <begin position="79"/>
        <end position="426"/>
    </location>
</feature>
<dbReference type="Pfam" id="PF01979">
    <property type="entry name" value="Amidohydro_1"/>
    <property type="match status" value="1"/>
</dbReference>
<accession>A0ABP7ZTI7</accession>
<evidence type="ECO:0000259" key="1">
    <source>
        <dbReference type="Pfam" id="PF01979"/>
    </source>
</evidence>
<sequence length="435" mass="45620">MNDAPRDPSGIAAPVARLPEVPVASRRLRLVGATVIDGALNDPISDAEIEIADGCIAYTGPRRRRDLAEAAVVDLRGGWVLPGFVDAHVHLVMSPESEERQRLWFPEQAVVAALGNLRATVEAGVTTARDLSGLTPGYRASIAAGDVVGPRLHLAIAMLSPTGGHADPVRANGSLPLWAERATTPGWAVVDTAEEVMRAVRVLVRTGADVIKVCTSGGVTSPHDEPEDAGIPREHVELIARELAGRRGLPIAAHAQNNASVRAAVLGGVASVEHGYDMSDSTIELLVEHGTTLVPTLSTLLRPSAPGGERFDESRRVRQDRALSAIRRAVAAGVPLALGTDAGIHPHGRNLTELGHLVRAGLSPLEAVHAGTLAGARLLRLDDRLGSIRVGALADLVVVNADPLARIDELADPATVRAVLQGGRFVKDLDGIGPR</sequence>
<dbReference type="PANTHER" id="PTHR43135">
    <property type="entry name" value="ALPHA-D-RIBOSE 1-METHYLPHOSPHONATE 5-TRIPHOSPHATE DIPHOSPHATASE"/>
    <property type="match status" value="1"/>
</dbReference>
<protein>
    <submittedName>
        <fullName evidence="2">Amidohydrolase family protein</fullName>
    </submittedName>
</protein>
<dbReference type="InterPro" id="IPR051781">
    <property type="entry name" value="Metallo-dep_Hydrolase"/>
</dbReference>
<dbReference type="InterPro" id="IPR011059">
    <property type="entry name" value="Metal-dep_hydrolase_composite"/>
</dbReference>
<dbReference type="CDD" id="cd01299">
    <property type="entry name" value="Met_dep_hydrolase_A"/>
    <property type="match status" value="1"/>
</dbReference>
<organism evidence="2 3">
    <name type="scientific">Gryllotalpicola koreensis</name>
    <dbReference type="NCBI Taxonomy" id="993086"/>
    <lineage>
        <taxon>Bacteria</taxon>
        <taxon>Bacillati</taxon>
        <taxon>Actinomycetota</taxon>
        <taxon>Actinomycetes</taxon>
        <taxon>Micrococcales</taxon>
        <taxon>Microbacteriaceae</taxon>
        <taxon>Gryllotalpicola</taxon>
    </lineage>
</organism>
<comment type="caution">
    <text evidence="2">The sequence shown here is derived from an EMBL/GenBank/DDBJ whole genome shotgun (WGS) entry which is preliminary data.</text>
</comment>
<dbReference type="EMBL" id="BAABBW010000001">
    <property type="protein sequence ID" value="GAA4169660.1"/>
    <property type="molecule type" value="Genomic_DNA"/>
</dbReference>
<dbReference type="SUPFAM" id="SSF51338">
    <property type="entry name" value="Composite domain of metallo-dependent hydrolases"/>
    <property type="match status" value="1"/>
</dbReference>
<dbReference type="InterPro" id="IPR006680">
    <property type="entry name" value="Amidohydro-rel"/>
</dbReference>
<dbReference type="Proteomes" id="UP001501079">
    <property type="component" value="Unassembled WGS sequence"/>
</dbReference>
<dbReference type="Gene3D" id="3.20.20.140">
    <property type="entry name" value="Metal-dependent hydrolases"/>
    <property type="match status" value="1"/>
</dbReference>
<dbReference type="SUPFAM" id="SSF51556">
    <property type="entry name" value="Metallo-dependent hydrolases"/>
    <property type="match status" value="1"/>
</dbReference>
<dbReference type="RefSeq" id="WP_344751828.1">
    <property type="nucleotide sequence ID" value="NZ_BAABBW010000001.1"/>
</dbReference>
<proteinExistence type="predicted"/>
<reference evidence="3" key="1">
    <citation type="journal article" date="2019" name="Int. J. Syst. Evol. Microbiol.">
        <title>The Global Catalogue of Microorganisms (GCM) 10K type strain sequencing project: providing services to taxonomists for standard genome sequencing and annotation.</title>
        <authorList>
            <consortium name="The Broad Institute Genomics Platform"/>
            <consortium name="The Broad Institute Genome Sequencing Center for Infectious Disease"/>
            <person name="Wu L."/>
            <person name="Ma J."/>
        </authorList>
    </citation>
    <scope>NUCLEOTIDE SEQUENCE [LARGE SCALE GENOMIC DNA]</scope>
    <source>
        <strain evidence="3">JCM 17591</strain>
    </source>
</reference>
<keyword evidence="3" id="KW-1185">Reference proteome</keyword>
<dbReference type="InterPro" id="IPR057744">
    <property type="entry name" value="OTAase-like"/>
</dbReference>